<dbReference type="EMBL" id="AZNF01000008">
    <property type="protein sequence ID" value="KID64640.1"/>
    <property type="molecule type" value="Genomic_DNA"/>
</dbReference>
<dbReference type="HOGENOM" id="CLU_2776460_0_0_1"/>
<evidence type="ECO:0000313" key="2">
    <source>
        <dbReference type="Proteomes" id="UP000031186"/>
    </source>
</evidence>
<keyword evidence="2" id="KW-1185">Reference proteome</keyword>
<sequence length="69" mass="7616">MQIGKAYEEAKIKRADKFKGEYLPDSDRKVLIHPLMIPLEEHPDAPLLIGLVLGISKDLVEASLAESSS</sequence>
<dbReference type="AlphaFoldDB" id="A0A0B4ERP0"/>
<dbReference type="Proteomes" id="UP000031186">
    <property type="component" value="Unassembled WGS sequence"/>
</dbReference>
<organism evidence="1 2">
    <name type="scientific">Metarhizium anisopliae (strain ARSEF 549)</name>
    <dbReference type="NCBI Taxonomy" id="3151832"/>
    <lineage>
        <taxon>Eukaryota</taxon>
        <taxon>Fungi</taxon>
        <taxon>Dikarya</taxon>
        <taxon>Ascomycota</taxon>
        <taxon>Pezizomycotina</taxon>
        <taxon>Sordariomycetes</taxon>
        <taxon>Hypocreomycetidae</taxon>
        <taxon>Hypocreales</taxon>
        <taxon>Clavicipitaceae</taxon>
        <taxon>Metarhizium</taxon>
    </lineage>
</organism>
<comment type="caution">
    <text evidence="1">The sequence shown here is derived from an EMBL/GenBank/DDBJ whole genome shotgun (WGS) entry which is preliminary data.</text>
</comment>
<dbReference type="VEuPathDB" id="FungiDB:MAN_06814"/>
<evidence type="ECO:0000313" key="1">
    <source>
        <dbReference type="EMBL" id="KID64640.1"/>
    </source>
</evidence>
<dbReference type="OrthoDB" id="4917004at2759"/>
<proteinExistence type="predicted"/>
<protein>
    <submittedName>
        <fullName evidence="1">Uncharacterized protein</fullName>
    </submittedName>
</protein>
<gene>
    <name evidence="1" type="ORF">MAN_06814</name>
</gene>
<feature type="non-terminal residue" evidence="1">
    <location>
        <position position="1"/>
    </location>
</feature>
<accession>A0A0B4ERP0</accession>
<name>A0A0B4ERP0_METAF</name>
<reference evidence="1 2" key="1">
    <citation type="journal article" date="2014" name="Proc. Natl. Acad. Sci. U.S.A.">
        <title>Trajectory and genomic determinants of fungal-pathogen speciation and host adaptation.</title>
        <authorList>
            <person name="Hu X."/>
            <person name="Xiao G."/>
            <person name="Zheng P."/>
            <person name="Shang Y."/>
            <person name="Su Y."/>
            <person name="Zhang X."/>
            <person name="Liu X."/>
            <person name="Zhan S."/>
            <person name="St Leger R.J."/>
            <person name="Wang C."/>
        </authorList>
    </citation>
    <scope>NUCLEOTIDE SEQUENCE [LARGE SCALE GENOMIC DNA]</scope>
    <source>
        <strain evidence="1 2">ARSEF 549</strain>
    </source>
</reference>